<accession>A0AAI9GNT4</accession>
<comment type="caution">
    <text evidence="1">The sequence shown here is derived from an EMBL/GenBank/DDBJ whole genome shotgun (WGS) entry which is preliminary data.</text>
</comment>
<protein>
    <submittedName>
        <fullName evidence="1">Uncharacterized protein</fullName>
    </submittedName>
</protein>
<evidence type="ECO:0000313" key="1">
    <source>
        <dbReference type="EMBL" id="EML1473309.1"/>
    </source>
</evidence>
<dbReference type="RefSeq" id="WP_155521270.1">
    <property type="nucleotide sequence ID" value="NZ_JALLDC010000014.1"/>
</dbReference>
<dbReference type="EMBL" id="ABLOKC030000027">
    <property type="protein sequence ID" value="EML1473309.1"/>
    <property type="molecule type" value="Genomic_DNA"/>
</dbReference>
<dbReference type="AlphaFoldDB" id="A0AAI9GNT4"/>
<proteinExistence type="predicted"/>
<name>A0AAI9GNT4_PLUGE</name>
<sequence length="55" mass="6246">MPIRGAPWARIAARRAYIREVLNIDLPEEVIPLSNAVAYLRPFLLAREKSLVCGR</sequence>
<gene>
    <name evidence="1" type="ORF">QEG54_004105</name>
</gene>
<organism evidence="1">
    <name type="scientific">Pluralibacter gergoviae</name>
    <name type="common">Enterobacter gergoviae</name>
    <dbReference type="NCBI Taxonomy" id="61647"/>
    <lineage>
        <taxon>Bacteria</taxon>
        <taxon>Pseudomonadati</taxon>
        <taxon>Pseudomonadota</taxon>
        <taxon>Gammaproteobacteria</taxon>
        <taxon>Enterobacterales</taxon>
        <taxon>Enterobacteriaceae</taxon>
        <taxon>Pluralibacter</taxon>
    </lineage>
</organism>
<reference evidence="1" key="1">
    <citation type="submission" date="2024-02" db="EMBL/GenBank/DDBJ databases">
        <authorList>
            <consortium name="Clinical and Environmental Microbiology Branch: Whole genome sequencing antimicrobial resistance pathogens in the healthcare setting"/>
        </authorList>
    </citation>
    <scope>NUCLEOTIDE SEQUENCE</scope>
    <source>
        <strain evidence="1">2021DK-00143</strain>
    </source>
</reference>